<gene>
    <name evidence="3" type="ORF">UXM345_LOCUS6065</name>
    <name evidence="2" type="ORF">XDN619_LOCUS7160</name>
</gene>
<dbReference type="Proteomes" id="UP000663887">
    <property type="component" value="Unassembled WGS sequence"/>
</dbReference>
<dbReference type="PANTHER" id="PTHR37162">
    <property type="entry name" value="HAT FAMILY DIMERISATION DOMAINCONTAINING PROTEIN-RELATED"/>
    <property type="match status" value="1"/>
</dbReference>
<evidence type="ECO:0000313" key="4">
    <source>
        <dbReference type="Proteomes" id="UP000663887"/>
    </source>
</evidence>
<evidence type="ECO:0000313" key="2">
    <source>
        <dbReference type="EMBL" id="CAF2043498.1"/>
    </source>
</evidence>
<reference evidence="2" key="1">
    <citation type="submission" date="2021-02" db="EMBL/GenBank/DDBJ databases">
        <authorList>
            <person name="Nowell W R."/>
        </authorList>
    </citation>
    <scope>NUCLEOTIDE SEQUENCE</scope>
</reference>
<evidence type="ECO:0000256" key="1">
    <source>
        <dbReference type="SAM" id="Coils"/>
    </source>
</evidence>
<dbReference type="PANTHER" id="PTHR37162:SF11">
    <property type="match status" value="1"/>
</dbReference>
<keyword evidence="1" id="KW-0175">Coiled coil</keyword>
<proteinExistence type="predicted"/>
<comment type="caution">
    <text evidence="2">The sequence shown here is derived from an EMBL/GenBank/DDBJ whole genome shotgun (WGS) entry which is preliminary data.</text>
</comment>
<feature type="coiled-coil region" evidence="1">
    <location>
        <begin position="768"/>
        <end position="795"/>
    </location>
</feature>
<dbReference type="AlphaFoldDB" id="A0A816P4F8"/>
<evidence type="ECO:0000313" key="3">
    <source>
        <dbReference type="EMBL" id="CAF3822212.1"/>
    </source>
</evidence>
<dbReference type="EMBL" id="CAJNRG010002111">
    <property type="protein sequence ID" value="CAF2043498.1"/>
    <property type="molecule type" value="Genomic_DNA"/>
</dbReference>
<accession>A0A816P4F8</accession>
<dbReference type="Proteomes" id="UP000663842">
    <property type="component" value="Unassembled WGS sequence"/>
</dbReference>
<protein>
    <submittedName>
        <fullName evidence="2">Uncharacterized protein</fullName>
    </submittedName>
</protein>
<sequence>MPKEMTFSPKWLLNTDSTGKSYGIWLRQGKKKTTFICTACNVELSCANGGWNNIKNHAEMSKHVQSVNDTLELELFSSSNTPKLPSINIRTTGSSNISTSSLATTGATTNRSSLIQIKNNSDRTWTHTEKVMRAECYWTMATAQLGFSYAASQNIPQLFALMFPDSRIAADLAKKDCQVSYVMVHGTAQFFVHELVKDVLGAPAYSLVFDENTIVGGPKQLDVHIRYWSEYKHGITTRYWRSIVYTNGTSEIIGRYLIDLLKVDGLDLCKLFQLGELITSRDNTNVNKPIEAMLEKEVRSDRETQTGFAVGKGLVTIGSCPLHAIQNAFMNGFTASKWQIEDILYDFSFFFAQSSARSQDYLKVTETIDEGFDRFLKQFVVPRWIEIGSIIERIIRQWPILIDYFITYLPKVNKTIATNDRWRRIKDLLERKQIFVLFHFFQYLYKHPFWKRLVWLQKQKIIVHILYEECTDFLRNVLQCFVKDDLLINKTGKQLLTVQFDVQLNQKLESKIEIGDSTRLALNELSANDRNVFFKDVRDIYIMITRELLRLLPLGNDFLRHLQFMHPLIRQQESARTSLMIVARDLPQMLSGNDIDELHAEWRMYENENIPDEWYEQVNVTSESPQTTRYYSVDHYWKHVLSIKNSSGNVKFVVLGKLVKSLLSLSHGNCDIESDLSENEMFVTDDRSSLNIATINGLRATKEGVRFYGAGKVHEVPVSKALVDSIDLAYTRYSTDQEKTQKIIKDKEALNASVQLLKENELRLAENEQKLIDEQKSLQNELDNASKMLDEANYRLQAAITAKNFGDIKTAHLLIESVSKKMGFLRTQLRRNSDYLSEIRKKLRYE</sequence>
<name>A0A816P4F8_9BILA</name>
<organism evidence="2 4">
    <name type="scientific">Rotaria magnacalcarata</name>
    <dbReference type="NCBI Taxonomy" id="392030"/>
    <lineage>
        <taxon>Eukaryota</taxon>
        <taxon>Metazoa</taxon>
        <taxon>Spiralia</taxon>
        <taxon>Gnathifera</taxon>
        <taxon>Rotifera</taxon>
        <taxon>Eurotatoria</taxon>
        <taxon>Bdelloidea</taxon>
        <taxon>Philodinida</taxon>
        <taxon>Philodinidae</taxon>
        <taxon>Rotaria</taxon>
    </lineage>
</organism>
<dbReference type="EMBL" id="CAJOBF010000467">
    <property type="protein sequence ID" value="CAF3822212.1"/>
    <property type="molecule type" value="Genomic_DNA"/>
</dbReference>